<dbReference type="InterPro" id="IPR042099">
    <property type="entry name" value="ANL_N_sf"/>
</dbReference>
<accession>A0ABW1F3R1</accession>
<evidence type="ECO:0000256" key="2">
    <source>
        <dbReference type="SAM" id="MobiDB-lite"/>
    </source>
</evidence>
<gene>
    <name evidence="4" type="ORF">ACFP0N_28810</name>
</gene>
<evidence type="ECO:0000256" key="1">
    <source>
        <dbReference type="ARBA" id="ARBA00022990"/>
    </source>
</evidence>
<dbReference type="SUPFAM" id="SSF56801">
    <property type="entry name" value="Acetyl-CoA synthetase-like"/>
    <property type="match status" value="1"/>
</dbReference>
<evidence type="ECO:0000313" key="4">
    <source>
        <dbReference type="EMBL" id="MFC5888977.1"/>
    </source>
</evidence>
<dbReference type="PANTHER" id="PTHR24095:SF14">
    <property type="entry name" value="ACETYL-COENZYME A SYNTHETASE 1"/>
    <property type="match status" value="1"/>
</dbReference>
<name>A0ABW1F3R1_9ACTN</name>
<sequence length="346" mass="36290">MPSTEPPTSTSPSTDAAHPAPPPAPNGPDGPHAAGGAVALYAVDADGTGRAVTRHELDERVDRTTAAMRRLGVGPGDRVALQLPLVPEAVVALLACTRIGAVATTLTPAPRRHDPADELARRRLRRVRLLVTTGDGEPAGTGAAAPATPPVLTVHPVGGAVRDEDGGSPRWHPARHAPATGRGPSVPAPEELAAARRLGLRGPADVFWCAADLDWLVRHPLAVGAPLALGAPQVLCADPARAAHPEQLRETFDTYRVTVFHAHPDALHEVLWRSRATDPHTPDASDLRLVAPLPGLGASPAPDHWYWQQDGLPTPAWRLRQGPNPWSPPPATTGLRPGRPGTAARP</sequence>
<dbReference type="RefSeq" id="WP_313766932.1">
    <property type="nucleotide sequence ID" value="NZ_BAAAVH010000063.1"/>
</dbReference>
<feature type="region of interest" description="Disordered" evidence="2">
    <location>
        <begin position="162"/>
        <end position="187"/>
    </location>
</feature>
<keyword evidence="1" id="KW-0007">Acetylation</keyword>
<dbReference type="PANTHER" id="PTHR24095">
    <property type="entry name" value="ACETYL-COENZYME A SYNTHETASE"/>
    <property type="match status" value="1"/>
</dbReference>
<comment type="caution">
    <text evidence="4">The sequence shown here is derived from an EMBL/GenBank/DDBJ whole genome shotgun (WGS) entry which is preliminary data.</text>
</comment>
<protein>
    <submittedName>
        <fullName evidence="4">AMP-binding protein</fullName>
    </submittedName>
</protein>
<dbReference type="Proteomes" id="UP001596067">
    <property type="component" value="Unassembled WGS sequence"/>
</dbReference>
<feature type="domain" description="AMP-dependent synthetase/ligase" evidence="3">
    <location>
        <begin position="36"/>
        <end position="111"/>
    </location>
</feature>
<dbReference type="EMBL" id="JBHSOD010000048">
    <property type="protein sequence ID" value="MFC5888977.1"/>
    <property type="molecule type" value="Genomic_DNA"/>
</dbReference>
<organism evidence="4 5">
    <name type="scientific">Kitasatospora aburaviensis</name>
    <dbReference type="NCBI Taxonomy" id="67265"/>
    <lineage>
        <taxon>Bacteria</taxon>
        <taxon>Bacillati</taxon>
        <taxon>Actinomycetota</taxon>
        <taxon>Actinomycetes</taxon>
        <taxon>Kitasatosporales</taxon>
        <taxon>Streptomycetaceae</taxon>
        <taxon>Kitasatospora</taxon>
    </lineage>
</organism>
<reference evidence="5" key="1">
    <citation type="journal article" date="2019" name="Int. J. Syst. Evol. Microbiol.">
        <title>The Global Catalogue of Microorganisms (GCM) 10K type strain sequencing project: providing services to taxonomists for standard genome sequencing and annotation.</title>
        <authorList>
            <consortium name="The Broad Institute Genomics Platform"/>
            <consortium name="The Broad Institute Genome Sequencing Center for Infectious Disease"/>
            <person name="Wu L."/>
            <person name="Ma J."/>
        </authorList>
    </citation>
    <scope>NUCLEOTIDE SEQUENCE [LARGE SCALE GENOMIC DNA]</scope>
    <source>
        <strain evidence="5">CGMCC 4.1469</strain>
    </source>
</reference>
<evidence type="ECO:0000259" key="3">
    <source>
        <dbReference type="Pfam" id="PF00501"/>
    </source>
</evidence>
<dbReference type="Pfam" id="PF00501">
    <property type="entry name" value="AMP-binding"/>
    <property type="match status" value="2"/>
</dbReference>
<dbReference type="Gene3D" id="3.40.50.12780">
    <property type="entry name" value="N-terminal domain of ligase-like"/>
    <property type="match status" value="2"/>
</dbReference>
<proteinExistence type="predicted"/>
<feature type="region of interest" description="Disordered" evidence="2">
    <location>
        <begin position="1"/>
        <end position="35"/>
    </location>
</feature>
<feature type="compositionally biased region" description="Low complexity" evidence="2">
    <location>
        <begin position="1"/>
        <end position="18"/>
    </location>
</feature>
<feature type="domain" description="AMP-dependent synthetase/ligase" evidence="3">
    <location>
        <begin position="201"/>
        <end position="307"/>
    </location>
</feature>
<dbReference type="InterPro" id="IPR000873">
    <property type="entry name" value="AMP-dep_synth/lig_dom"/>
</dbReference>
<feature type="region of interest" description="Disordered" evidence="2">
    <location>
        <begin position="314"/>
        <end position="346"/>
    </location>
</feature>
<feature type="compositionally biased region" description="Pro residues" evidence="2">
    <location>
        <begin position="19"/>
        <end position="28"/>
    </location>
</feature>
<evidence type="ECO:0000313" key="5">
    <source>
        <dbReference type="Proteomes" id="UP001596067"/>
    </source>
</evidence>
<keyword evidence="5" id="KW-1185">Reference proteome</keyword>